<dbReference type="Pfam" id="PF01966">
    <property type="entry name" value="HD"/>
    <property type="match status" value="1"/>
</dbReference>
<dbReference type="AlphaFoldDB" id="A0A6M0QAM2"/>
<dbReference type="SUPFAM" id="SSF109604">
    <property type="entry name" value="HD-domain/PDEase-like"/>
    <property type="match status" value="1"/>
</dbReference>
<gene>
    <name evidence="2" type="ORF">G4D63_12755</name>
</gene>
<sequence length="330" mass="38092">MQYIFRNQENIFDPFYQLNTKADPWEYELLQSRALKRLKFLSHYGTASFITAAKHSRYEHTVGVWTIIARFFPSDKNLRMAALLHDIGHLPFSHAVERTLGFNHHTITEDYIKGQEVSAILTKYGFCPQAIINLLNEDSPLTHKTPYLSADHLDSFLRDSYMLGKLDKHPSTIIENISFSGHFVDADLSTSESIMNAIFQDHKSFLEPTCLALDALLAKAISIYVRQKELPIGTIPILTNHELLQLLLHSNIQEVEEILDIIMWYPEKIIIHDEEVNNAEKIEVKKVYDKTPLVKGKPLSEISSEAKYKLNQIRSFKKIYYYSFLDKSQG</sequence>
<dbReference type="InterPro" id="IPR003607">
    <property type="entry name" value="HD/PDEase_dom"/>
</dbReference>
<dbReference type="RefSeq" id="WP_163180060.1">
    <property type="nucleotide sequence ID" value="NZ_JAAIWM010000004.1"/>
</dbReference>
<proteinExistence type="predicted"/>
<dbReference type="Gene3D" id="1.10.3210.10">
    <property type="entry name" value="Hypothetical protein af1432"/>
    <property type="match status" value="1"/>
</dbReference>
<keyword evidence="3" id="KW-1185">Reference proteome</keyword>
<feature type="domain" description="HD/PDEase" evidence="1">
    <location>
        <begin position="53"/>
        <end position="165"/>
    </location>
</feature>
<evidence type="ECO:0000313" key="2">
    <source>
        <dbReference type="EMBL" id="NEY72600.1"/>
    </source>
</evidence>
<dbReference type="InterPro" id="IPR006674">
    <property type="entry name" value="HD_domain"/>
</dbReference>
<organism evidence="2 3">
    <name type="scientific">Bacillus mesophilus</name>
    <dbReference type="NCBI Taxonomy" id="1808955"/>
    <lineage>
        <taxon>Bacteria</taxon>
        <taxon>Bacillati</taxon>
        <taxon>Bacillota</taxon>
        <taxon>Bacilli</taxon>
        <taxon>Bacillales</taxon>
        <taxon>Bacillaceae</taxon>
        <taxon>Bacillus</taxon>
    </lineage>
</organism>
<dbReference type="PANTHER" id="PTHR11373:SF4">
    <property type="entry name" value="DEOXYNUCLEOSIDE TRIPHOSPHATE TRIPHOSPHOHYDROLASE SAMHD1"/>
    <property type="match status" value="1"/>
</dbReference>
<name>A0A6M0QAM2_9BACI</name>
<evidence type="ECO:0000259" key="1">
    <source>
        <dbReference type="SMART" id="SM00471"/>
    </source>
</evidence>
<accession>A0A6M0QAM2</accession>
<dbReference type="GO" id="GO:0006203">
    <property type="term" value="P:dGTP catabolic process"/>
    <property type="evidence" value="ECO:0007669"/>
    <property type="project" value="TreeGrafter"/>
</dbReference>
<dbReference type="SMART" id="SM00471">
    <property type="entry name" value="HDc"/>
    <property type="match status" value="1"/>
</dbReference>
<comment type="caution">
    <text evidence="2">The sequence shown here is derived from an EMBL/GenBank/DDBJ whole genome shotgun (WGS) entry which is preliminary data.</text>
</comment>
<evidence type="ECO:0000313" key="3">
    <source>
        <dbReference type="Proteomes" id="UP000481043"/>
    </source>
</evidence>
<dbReference type="EMBL" id="JAAIWM010000004">
    <property type="protein sequence ID" value="NEY72600.1"/>
    <property type="molecule type" value="Genomic_DNA"/>
</dbReference>
<dbReference type="PANTHER" id="PTHR11373">
    <property type="entry name" value="DEOXYNUCLEOSIDE TRIPHOSPHATE TRIPHOSPHOHYDROLASE"/>
    <property type="match status" value="1"/>
</dbReference>
<protein>
    <submittedName>
        <fullName evidence="2">HD domain-containing protein</fullName>
    </submittedName>
</protein>
<reference evidence="2 3" key="1">
    <citation type="submission" date="2020-02" db="EMBL/GenBank/DDBJ databases">
        <title>Bacillus aquiflavi sp. nov., isolated from yellow water of strong flavor Chinese baijiu in Yibin region of China.</title>
        <authorList>
            <person name="Xie J."/>
        </authorList>
    </citation>
    <scope>NUCLEOTIDE SEQUENCE [LARGE SCALE GENOMIC DNA]</scope>
    <source>
        <strain evidence="2 3">SA4</strain>
    </source>
</reference>
<dbReference type="InterPro" id="IPR050135">
    <property type="entry name" value="dGTPase-like"/>
</dbReference>
<dbReference type="Proteomes" id="UP000481043">
    <property type="component" value="Unassembled WGS sequence"/>
</dbReference>
<dbReference type="GO" id="GO:0008832">
    <property type="term" value="F:dGTPase activity"/>
    <property type="evidence" value="ECO:0007669"/>
    <property type="project" value="TreeGrafter"/>
</dbReference>
<dbReference type="CDD" id="cd00077">
    <property type="entry name" value="HDc"/>
    <property type="match status" value="1"/>
</dbReference>